<dbReference type="GO" id="GO:0005737">
    <property type="term" value="C:cytoplasm"/>
    <property type="evidence" value="ECO:0007669"/>
    <property type="project" value="InterPro"/>
</dbReference>
<organism evidence="8 9">
    <name type="scientific">Salmonella enterica subsp. arizonae</name>
    <dbReference type="NCBI Taxonomy" id="59203"/>
    <lineage>
        <taxon>Bacteria</taxon>
        <taxon>Pseudomonadati</taxon>
        <taxon>Pseudomonadota</taxon>
        <taxon>Gammaproteobacteria</taxon>
        <taxon>Enterobacterales</taxon>
        <taxon>Enterobacteriaceae</taxon>
        <taxon>Salmonella</taxon>
    </lineage>
</organism>
<evidence type="ECO:0000256" key="3">
    <source>
        <dbReference type="ARBA" id="ARBA00022723"/>
    </source>
</evidence>
<dbReference type="Gene3D" id="3.20.20.140">
    <property type="entry name" value="Metal-dependent hydrolases"/>
    <property type="match status" value="1"/>
</dbReference>
<reference evidence="8 9" key="1">
    <citation type="submission" date="2018-06" db="EMBL/GenBank/DDBJ databases">
        <authorList>
            <consortium name="Pathogen Informatics"/>
            <person name="Doyle S."/>
        </authorList>
    </citation>
    <scope>NUCLEOTIDE SEQUENCE [LARGE SCALE GENOMIC DNA]</scope>
    <source>
        <strain evidence="8 9">NCTC7304</strain>
    </source>
</reference>
<evidence type="ECO:0000313" key="9">
    <source>
        <dbReference type="Proteomes" id="UP000254762"/>
    </source>
</evidence>
<evidence type="ECO:0000256" key="4">
    <source>
        <dbReference type="ARBA" id="ARBA00022801"/>
    </source>
</evidence>
<evidence type="ECO:0000256" key="6">
    <source>
        <dbReference type="ARBA" id="ARBA00022833"/>
    </source>
</evidence>
<evidence type="ECO:0000256" key="5">
    <source>
        <dbReference type="ARBA" id="ARBA00022808"/>
    </source>
</evidence>
<evidence type="ECO:0000256" key="2">
    <source>
        <dbReference type="ARBA" id="ARBA00012864"/>
    </source>
</evidence>
<dbReference type="Gene3D" id="2.30.40.10">
    <property type="entry name" value="Urease, subunit C, domain 1"/>
    <property type="match status" value="1"/>
</dbReference>
<dbReference type="PANTHER" id="PTHR42752:SF1">
    <property type="entry name" value="IMIDAZOLONEPROPIONASE-RELATED"/>
    <property type="match status" value="1"/>
</dbReference>
<dbReference type="GO" id="GO:0050480">
    <property type="term" value="F:imidazolonepropionase activity"/>
    <property type="evidence" value="ECO:0007669"/>
    <property type="project" value="UniProtKB-EC"/>
</dbReference>
<dbReference type="SUPFAM" id="SSF51338">
    <property type="entry name" value="Composite domain of metallo-dependent hydrolases"/>
    <property type="match status" value="1"/>
</dbReference>
<keyword evidence="7" id="KW-0408">Iron</keyword>
<keyword evidence="4 8" id="KW-0378">Hydrolase</keyword>
<comment type="pathway">
    <text evidence="1">Amino-acid degradation.</text>
</comment>
<sequence>MRQLLPGDTAWRNIRLATMDPQQQTPYGLVDNLALIVREGLICDIVPKTQIPVSGDNIHDMQGRLVTPGLIDCHTHLVFAGSRAGEWEQRLNGVSYQYISAQGGGINATVSATRACAEDTLYLLAHERMMRLINEGVTLLEIKSGYGLELATEEKMLRVAAKLAAENAIDISSTLLAAHATPVEYHGDPDGYIALVCETIIPQLWKKRLFEAVDLFCESVGFSVAHSERVLQTARALGIPVKGHVEQLSLLGGAQLVSRYQGLSADHIRIS</sequence>
<keyword evidence="3" id="KW-0479">Metal-binding</keyword>
<dbReference type="EMBL" id="UGXD01000002">
    <property type="protein sequence ID" value="SUG34183.1"/>
    <property type="molecule type" value="Genomic_DNA"/>
</dbReference>
<dbReference type="PANTHER" id="PTHR42752">
    <property type="entry name" value="IMIDAZOLONEPROPIONASE"/>
    <property type="match status" value="1"/>
</dbReference>
<keyword evidence="6" id="KW-0862">Zinc</keyword>
<evidence type="ECO:0000313" key="8">
    <source>
        <dbReference type="EMBL" id="SUG34183.1"/>
    </source>
</evidence>
<dbReference type="EC" id="3.5.2.7" evidence="2"/>
<dbReference type="Proteomes" id="UP000254762">
    <property type="component" value="Unassembled WGS sequence"/>
</dbReference>
<protein>
    <recommendedName>
        <fullName evidence="2">imidazolonepropionase</fullName>
        <ecNumber evidence="2">3.5.2.7</ecNumber>
    </recommendedName>
</protein>
<proteinExistence type="predicted"/>
<accession>A0A379SXJ6</accession>
<evidence type="ECO:0000256" key="1">
    <source>
        <dbReference type="ARBA" id="ARBA00005023"/>
    </source>
</evidence>
<dbReference type="GO" id="GO:0019556">
    <property type="term" value="P:L-histidine catabolic process to glutamate and formamide"/>
    <property type="evidence" value="ECO:0007669"/>
    <property type="project" value="InterPro"/>
</dbReference>
<dbReference type="SUPFAM" id="SSF51556">
    <property type="entry name" value="Metallo-dependent hydrolases"/>
    <property type="match status" value="1"/>
</dbReference>
<gene>
    <name evidence="8" type="primary">hutI_3</name>
    <name evidence="8" type="ORF">NCTC7304_03684</name>
</gene>
<dbReference type="InterPro" id="IPR005920">
    <property type="entry name" value="HutI"/>
</dbReference>
<dbReference type="InterPro" id="IPR011059">
    <property type="entry name" value="Metal-dep_hydrolase_composite"/>
</dbReference>
<evidence type="ECO:0000256" key="7">
    <source>
        <dbReference type="ARBA" id="ARBA00023004"/>
    </source>
</evidence>
<keyword evidence="5" id="KW-0369">Histidine metabolism</keyword>
<name>A0A379SXJ6_SALER</name>
<dbReference type="GO" id="GO:0046872">
    <property type="term" value="F:metal ion binding"/>
    <property type="evidence" value="ECO:0007669"/>
    <property type="project" value="UniProtKB-KW"/>
</dbReference>
<dbReference type="AlphaFoldDB" id="A0A379SXJ6"/>
<dbReference type="InterPro" id="IPR032466">
    <property type="entry name" value="Metal_Hydrolase"/>
</dbReference>